<organism evidence="3">
    <name type="scientific">Serratia marcescens</name>
    <dbReference type="NCBI Taxonomy" id="615"/>
    <lineage>
        <taxon>Bacteria</taxon>
        <taxon>Pseudomonadati</taxon>
        <taxon>Pseudomonadota</taxon>
        <taxon>Gammaproteobacteria</taxon>
        <taxon>Enterobacterales</taxon>
        <taxon>Yersiniaceae</taxon>
        <taxon>Serratia</taxon>
    </lineage>
</organism>
<dbReference type="Proteomes" id="UP000237365">
    <property type="component" value="Unassembled WGS sequence"/>
</dbReference>
<gene>
    <name evidence="2" type="ORF">C3R40_020545</name>
    <name evidence="3" type="ORF">C3R40_04995</name>
</gene>
<reference evidence="3" key="1">
    <citation type="submission" date="2018-01" db="EMBL/GenBank/DDBJ databases">
        <title>The opportunistic pathogen Serratia marcescens is an overlooked threat to honeybees.</title>
        <authorList>
            <person name="Raymann K."/>
            <person name="Shaffer Z."/>
            <person name="Coon K."/>
            <person name="Salisbury S."/>
            <person name="Moran N.A."/>
        </authorList>
    </citation>
    <scope>NUCLEOTIDE SEQUENCE [LARGE SCALE GENOMIC DNA]</scope>
    <source>
        <strain evidence="3">KZ19</strain>
    </source>
</reference>
<feature type="domain" description="CdiI immunity protein" evidence="1">
    <location>
        <begin position="9"/>
        <end position="98"/>
    </location>
</feature>
<comment type="caution">
    <text evidence="3">The sequence shown here is derived from an EMBL/GenBank/DDBJ whole genome shotgun (WGS) entry which is preliminary data.</text>
</comment>
<reference evidence="2 4" key="2">
    <citation type="submission" date="2024-07" db="EMBL/GenBank/DDBJ databases">
        <title>Making a pathogen? Evaluating the impact of protist predation on the evolution of virulence in Serratia marcescens.</title>
        <authorList>
            <person name="Hopkins H."/>
            <person name="Lopezguerra C."/>
            <person name="Lau M.-J."/>
        </authorList>
    </citation>
    <scope>NUCLEOTIDE SEQUENCE [LARGE SCALE GENOMIC DNA]</scope>
    <source>
        <strain evidence="2 4">KZ19</strain>
    </source>
</reference>
<dbReference type="EMBL" id="PQGI02000003">
    <property type="protein sequence ID" value="MEX3189005.1"/>
    <property type="molecule type" value="Genomic_DNA"/>
</dbReference>
<evidence type="ECO:0000313" key="4">
    <source>
        <dbReference type="Proteomes" id="UP000237365"/>
    </source>
</evidence>
<name>A0AAP8PX98_SERMA</name>
<dbReference type="RefSeq" id="WP_033641714.1">
    <property type="nucleotide sequence ID" value="NZ_PQGI02000003.1"/>
</dbReference>
<dbReference type="Pfam" id="PF18593">
    <property type="entry name" value="CdiI_2"/>
    <property type="match status" value="1"/>
</dbReference>
<dbReference type="InterPro" id="IPR041129">
    <property type="entry name" value="CdiI_2"/>
</dbReference>
<protein>
    <submittedName>
        <fullName evidence="2">Contact-dependent growth inhibition system immunity protein</fullName>
    </submittedName>
</protein>
<reference evidence="2 4" key="3">
    <citation type="submission" date="2024-07" db="EMBL/GenBank/DDBJ databases">
        <authorList>
            <person name="Raymann K."/>
        </authorList>
    </citation>
    <scope>NUCLEOTIDE SEQUENCE [LARGE SCALE GENOMIC DNA]</scope>
    <source>
        <strain evidence="2 4">KZ19</strain>
    </source>
</reference>
<evidence type="ECO:0000313" key="2">
    <source>
        <dbReference type="EMBL" id="MEX3189005.1"/>
    </source>
</evidence>
<sequence>MSTIMIRNHFSELSSLFSIYFGQDYDLFTDAETAEEVIDGFLEQNGSQVIRDILEETKEFQVTYAGRIDEGMMEHFSDEFVPESWDITAVAFFAMLQRKAEQKLGQLKRI</sequence>
<evidence type="ECO:0000259" key="1">
    <source>
        <dbReference type="Pfam" id="PF18593"/>
    </source>
</evidence>
<accession>A0AAP8PX98</accession>
<dbReference type="EMBL" id="PQGI01000003">
    <property type="protein sequence ID" value="POP17810.1"/>
    <property type="molecule type" value="Genomic_DNA"/>
</dbReference>
<dbReference type="AlphaFoldDB" id="A0AAP8PX98"/>
<proteinExistence type="predicted"/>
<evidence type="ECO:0000313" key="3">
    <source>
        <dbReference type="EMBL" id="POP17810.1"/>
    </source>
</evidence>